<evidence type="ECO:0000313" key="1">
    <source>
        <dbReference type="EMBL" id="PON55013.1"/>
    </source>
</evidence>
<accession>A0A2P5C1R5</accession>
<reference evidence="2" key="1">
    <citation type="submission" date="2016-06" db="EMBL/GenBank/DDBJ databases">
        <title>Parallel loss of symbiosis genes in relatives of nitrogen-fixing non-legume Parasponia.</title>
        <authorList>
            <person name="Van Velzen R."/>
            <person name="Holmer R."/>
            <person name="Bu F."/>
            <person name="Rutten L."/>
            <person name="Van Zeijl A."/>
            <person name="Liu W."/>
            <person name="Santuari L."/>
            <person name="Cao Q."/>
            <person name="Sharma T."/>
            <person name="Shen D."/>
            <person name="Roswanjaya Y."/>
            <person name="Wardhani T."/>
            <person name="Kalhor M.S."/>
            <person name="Jansen J."/>
            <person name="Van den Hoogen J."/>
            <person name="Gungor B."/>
            <person name="Hartog M."/>
            <person name="Hontelez J."/>
            <person name="Verver J."/>
            <person name="Yang W.-C."/>
            <person name="Schijlen E."/>
            <person name="Repin R."/>
            <person name="Schilthuizen M."/>
            <person name="Schranz E."/>
            <person name="Heidstra R."/>
            <person name="Miyata K."/>
            <person name="Fedorova E."/>
            <person name="Kohlen W."/>
            <person name="Bisseling T."/>
            <person name="Smit S."/>
            <person name="Geurts R."/>
        </authorList>
    </citation>
    <scope>NUCLEOTIDE SEQUENCE [LARGE SCALE GENOMIC DNA]</scope>
    <source>
        <strain evidence="2">cv. WU1-14</strain>
    </source>
</reference>
<evidence type="ECO:0000313" key="2">
    <source>
        <dbReference type="Proteomes" id="UP000237105"/>
    </source>
</evidence>
<name>A0A2P5C1R5_PARAD</name>
<comment type="caution">
    <text evidence="1">The sequence shown here is derived from an EMBL/GenBank/DDBJ whole genome shotgun (WGS) entry which is preliminary data.</text>
</comment>
<organism evidence="1 2">
    <name type="scientific">Parasponia andersonii</name>
    <name type="common">Sponia andersonii</name>
    <dbReference type="NCBI Taxonomy" id="3476"/>
    <lineage>
        <taxon>Eukaryota</taxon>
        <taxon>Viridiplantae</taxon>
        <taxon>Streptophyta</taxon>
        <taxon>Embryophyta</taxon>
        <taxon>Tracheophyta</taxon>
        <taxon>Spermatophyta</taxon>
        <taxon>Magnoliopsida</taxon>
        <taxon>eudicotyledons</taxon>
        <taxon>Gunneridae</taxon>
        <taxon>Pentapetalae</taxon>
        <taxon>rosids</taxon>
        <taxon>fabids</taxon>
        <taxon>Rosales</taxon>
        <taxon>Cannabaceae</taxon>
        <taxon>Parasponia</taxon>
    </lineage>
</organism>
<sequence length="71" mass="8259">MVRGYVFVHVNENPSFAHMTHNPVGSKSTRELFFEIDCEGPRAIEDSFYQFRLRATPRIPRKFVNKISLSS</sequence>
<keyword evidence="2" id="KW-1185">Reference proteome</keyword>
<dbReference type="Proteomes" id="UP000237105">
    <property type="component" value="Unassembled WGS sequence"/>
</dbReference>
<dbReference type="AlphaFoldDB" id="A0A2P5C1R5"/>
<protein>
    <submittedName>
        <fullName evidence="1">Uncharacterized protein</fullName>
    </submittedName>
</protein>
<dbReference type="OrthoDB" id="10280470at2759"/>
<gene>
    <name evidence="1" type="ORF">PanWU01x14_191210</name>
</gene>
<dbReference type="EMBL" id="JXTB01000187">
    <property type="protein sequence ID" value="PON55013.1"/>
    <property type="molecule type" value="Genomic_DNA"/>
</dbReference>
<proteinExistence type="predicted"/>